<evidence type="ECO:0000256" key="9">
    <source>
        <dbReference type="RuleBase" id="RU361150"/>
    </source>
</evidence>
<comment type="similarity">
    <text evidence="2 9">Belongs to the intercrine beta (chemokine CC) family.</text>
</comment>
<evidence type="ECO:0000259" key="11">
    <source>
        <dbReference type="SMART" id="SM00199"/>
    </source>
</evidence>
<dbReference type="Proteomes" id="UP001159641">
    <property type="component" value="Unassembled WGS sequence"/>
</dbReference>
<comment type="subcellular location">
    <subcellularLocation>
        <location evidence="1 9">Secreted</location>
    </subcellularLocation>
</comment>
<accession>A0AB34GTZ4</accession>
<gene>
    <name evidence="12" type="ORF">J1605_008999</name>
</gene>
<dbReference type="GO" id="GO:0006954">
    <property type="term" value="P:inflammatory response"/>
    <property type="evidence" value="ECO:0007669"/>
    <property type="project" value="TreeGrafter"/>
</dbReference>
<dbReference type="GO" id="GO:0005615">
    <property type="term" value="C:extracellular space"/>
    <property type="evidence" value="ECO:0007669"/>
    <property type="project" value="UniProtKB-KW"/>
</dbReference>
<dbReference type="EMBL" id="JAIQCJ010002079">
    <property type="protein sequence ID" value="KAJ8783956.1"/>
    <property type="molecule type" value="Genomic_DNA"/>
</dbReference>
<dbReference type="InterPro" id="IPR001811">
    <property type="entry name" value="Chemokine_IL8-like_dom"/>
</dbReference>
<organism evidence="12 13">
    <name type="scientific">Eschrichtius robustus</name>
    <name type="common">California gray whale</name>
    <name type="synonym">Eschrichtius gibbosus</name>
    <dbReference type="NCBI Taxonomy" id="9764"/>
    <lineage>
        <taxon>Eukaryota</taxon>
        <taxon>Metazoa</taxon>
        <taxon>Chordata</taxon>
        <taxon>Craniata</taxon>
        <taxon>Vertebrata</taxon>
        <taxon>Euteleostomi</taxon>
        <taxon>Mammalia</taxon>
        <taxon>Eutheria</taxon>
        <taxon>Laurasiatheria</taxon>
        <taxon>Artiodactyla</taxon>
        <taxon>Whippomorpha</taxon>
        <taxon>Cetacea</taxon>
        <taxon>Mysticeti</taxon>
        <taxon>Eschrichtiidae</taxon>
        <taxon>Eschrichtius</taxon>
    </lineage>
</organism>
<keyword evidence="13" id="KW-1185">Reference proteome</keyword>
<evidence type="ECO:0000256" key="5">
    <source>
        <dbReference type="ARBA" id="ARBA00022729"/>
    </source>
</evidence>
<dbReference type="SUPFAM" id="SSF54117">
    <property type="entry name" value="Interleukin 8-like chemokines"/>
    <property type="match status" value="1"/>
</dbReference>
<dbReference type="GO" id="GO:0048020">
    <property type="term" value="F:CCR chemokine receptor binding"/>
    <property type="evidence" value="ECO:0007669"/>
    <property type="project" value="TreeGrafter"/>
</dbReference>
<dbReference type="CDD" id="cd00272">
    <property type="entry name" value="Chemokine_CC"/>
    <property type="match status" value="1"/>
</dbReference>
<protein>
    <recommendedName>
        <fullName evidence="9">C-C motif chemokine</fullName>
    </recommendedName>
</protein>
<evidence type="ECO:0000256" key="1">
    <source>
        <dbReference type="ARBA" id="ARBA00004613"/>
    </source>
</evidence>
<evidence type="ECO:0000256" key="7">
    <source>
        <dbReference type="ARBA" id="ARBA00044740"/>
    </source>
</evidence>
<keyword evidence="9" id="KW-0145">Chemotaxis</keyword>
<dbReference type="SMART" id="SM00199">
    <property type="entry name" value="SCY"/>
    <property type="match status" value="1"/>
</dbReference>
<keyword evidence="6" id="KW-1015">Disulfide bond</keyword>
<proteinExistence type="inferred from homology"/>
<comment type="subunit">
    <text evidence="8">Self-associates. Also heterodimer of MIP-1-alpha(4-69) and MIP-1-beta(3-69). Interacts with CCR1.</text>
</comment>
<feature type="region of interest" description="Disordered" evidence="10">
    <location>
        <begin position="56"/>
        <end position="87"/>
    </location>
</feature>
<keyword evidence="4 9" id="KW-0964">Secreted</keyword>
<dbReference type="InterPro" id="IPR036048">
    <property type="entry name" value="Interleukin_8-like_sf"/>
</dbReference>
<dbReference type="GO" id="GO:0070098">
    <property type="term" value="P:chemokine-mediated signaling pathway"/>
    <property type="evidence" value="ECO:0007669"/>
    <property type="project" value="TreeGrafter"/>
</dbReference>
<name>A0AB34GTZ4_ESCRO</name>
<sequence>MVMKWRLLLSPGFPHSILSIWDWIKHGSGCFRLCGIIRYVTVKTPVKNIRNVCSEEGKKECPGPPIKRSKDSAHPRRRPAVGSSQAPSQLCPRSSACLSHIMKVLVATIFVLLCTMALCSYVQERVYSPPTCCFTYTSQKIPRGKVVNYFKTSSQCPRPGIVLFTRKGLYICANPTDNWVQEYFRDLEKNP</sequence>
<dbReference type="GO" id="GO:0030335">
    <property type="term" value="P:positive regulation of cell migration"/>
    <property type="evidence" value="ECO:0007669"/>
    <property type="project" value="TreeGrafter"/>
</dbReference>
<dbReference type="InterPro" id="IPR000827">
    <property type="entry name" value="Chemokine_CC_CS"/>
</dbReference>
<keyword evidence="5" id="KW-0732">Signal</keyword>
<comment type="function">
    <text evidence="7">Monokine with inflammatory and chemokinetic properties. Binds to CCR1, CCR4 and CCR5. One of the major HIV-suppressive factors produced by CD8+ T-cells. Recombinant MIP-1-alpha induces a dose-dependent inhibition of different strains of HIV-1, HIV-2, and simian immunodeficiency virus (SIV).</text>
</comment>
<dbReference type="PROSITE" id="PS00472">
    <property type="entry name" value="SMALL_CYTOKINES_CC"/>
    <property type="match status" value="1"/>
</dbReference>
<dbReference type="AlphaFoldDB" id="A0AB34GTZ4"/>
<evidence type="ECO:0000256" key="6">
    <source>
        <dbReference type="ARBA" id="ARBA00023157"/>
    </source>
</evidence>
<evidence type="ECO:0000256" key="10">
    <source>
        <dbReference type="SAM" id="MobiDB-lite"/>
    </source>
</evidence>
<keyword evidence="3 9" id="KW-0202">Cytokine</keyword>
<dbReference type="Pfam" id="PF00048">
    <property type="entry name" value="IL8"/>
    <property type="match status" value="1"/>
</dbReference>
<reference evidence="12 13" key="1">
    <citation type="submission" date="2022-11" db="EMBL/GenBank/DDBJ databases">
        <title>Whole genome sequence of Eschrichtius robustus ER-17-0199.</title>
        <authorList>
            <person name="Bruniche-Olsen A."/>
            <person name="Black A.N."/>
            <person name="Fields C.J."/>
            <person name="Walden K."/>
            <person name="Dewoody J.A."/>
        </authorList>
    </citation>
    <scope>NUCLEOTIDE SEQUENCE [LARGE SCALE GENOMIC DNA]</scope>
    <source>
        <strain evidence="12">ER-17-0199</strain>
        <tissue evidence="12">Blubber</tissue>
    </source>
</reference>
<comment type="caution">
    <text evidence="12">The sequence shown here is derived from an EMBL/GenBank/DDBJ whole genome shotgun (WGS) entry which is preliminary data.</text>
</comment>
<evidence type="ECO:0000256" key="2">
    <source>
        <dbReference type="ARBA" id="ARBA00010868"/>
    </source>
</evidence>
<evidence type="ECO:0000256" key="3">
    <source>
        <dbReference type="ARBA" id="ARBA00022514"/>
    </source>
</evidence>
<dbReference type="InterPro" id="IPR039809">
    <property type="entry name" value="Chemokine_b/g/d"/>
</dbReference>
<dbReference type="GO" id="GO:0061844">
    <property type="term" value="P:antimicrobial humoral immune response mediated by antimicrobial peptide"/>
    <property type="evidence" value="ECO:0007669"/>
    <property type="project" value="TreeGrafter"/>
</dbReference>
<dbReference type="PANTHER" id="PTHR12015">
    <property type="entry name" value="SMALL INDUCIBLE CYTOKINE A"/>
    <property type="match status" value="1"/>
</dbReference>
<evidence type="ECO:0000256" key="8">
    <source>
        <dbReference type="ARBA" id="ARBA00046726"/>
    </source>
</evidence>
<dbReference type="FunFam" id="2.40.50.40:FF:000002">
    <property type="entry name" value="C-C motif chemokine"/>
    <property type="match status" value="1"/>
</dbReference>
<evidence type="ECO:0000256" key="4">
    <source>
        <dbReference type="ARBA" id="ARBA00022525"/>
    </source>
</evidence>
<dbReference type="GO" id="GO:0008009">
    <property type="term" value="F:chemokine activity"/>
    <property type="evidence" value="ECO:0007669"/>
    <property type="project" value="InterPro"/>
</dbReference>
<feature type="domain" description="Chemokine interleukin-8-like" evidence="11">
    <location>
        <begin position="129"/>
        <end position="187"/>
    </location>
</feature>
<dbReference type="Gene3D" id="2.40.50.40">
    <property type="match status" value="1"/>
</dbReference>
<evidence type="ECO:0000313" key="12">
    <source>
        <dbReference type="EMBL" id="KAJ8783956.1"/>
    </source>
</evidence>
<evidence type="ECO:0000313" key="13">
    <source>
        <dbReference type="Proteomes" id="UP001159641"/>
    </source>
</evidence>
<dbReference type="PANTHER" id="PTHR12015:SF183">
    <property type="entry name" value="C-C MOTIF CHEMOKINE 3"/>
    <property type="match status" value="1"/>
</dbReference>